<proteinExistence type="predicted"/>
<organism evidence="3">
    <name type="scientific">Caenorhabditis brenneri</name>
    <name type="common">Nematode worm</name>
    <dbReference type="NCBI Taxonomy" id="135651"/>
    <lineage>
        <taxon>Eukaryota</taxon>
        <taxon>Metazoa</taxon>
        <taxon>Ecdysozoa</taxon>
        <taxon>Nematoda</taxon>
        <taxon>Chromadorea</taxon>
        <taxon>Rhabditida</taxon>
        <taxon>Rhabditina</taxon>
        <taxon>Rhabditomorpha</taxon>
        <taxon>Rhabditoidea</taxon>
        <taxon>Rhabditidae</taxon>
        <taxon>Peloderinae</taxon>
        <taxon>Caenorhabditis</taxon>
    </lineage>
</organism>
<dbReference type="InParanoid" id="G0NI40"/>
<dbReference type="Proteomes" id="UP000008068">
    <property type="component" value="Unassembled WGS sequence"/>
</dbReference>
<gene>
    <name evidence="2" type="ORF">CAEBREN_07789</name>
</gene>
<evidence type="ECO:0000256" key="1">
    <source>
        <dbReference type="SAM" id="MobiDB-lite"/>
    </source>
</evidence>
<keyword evidence="3" id="KW-1185">Reference proteome</keyword>
<evidence type="ECO:0000313" key="3">
    <source>
        <dbReference type="Proteomes" id="UP000008068"/>
    </source>
</evidence>
<dbReference type="EMBL" id="GL379887">
    <property type="protein sequence ID" value="EGT31605.1"/>
    <property type="molecule type" value="Genomic_DNA"/>
</dbReference>
<accession>G0NI40</accession>
<feature type="region of interest" description="Disordered" evidence="1">
    <location>
        <begin position="111"/>
        <end position="144"/>
    </location>
</feature>
<reference evidence="3" key="1">
    <citation type="submission" date="2011-07" db="EMBL/GenBank/DDBJ databases">
        <authorList>
            <consortium name="Caenorhabditis brenneri Sequencing and Analysis Consortium"/>
            <person name="Wilson R.K."/>
        </authorList>
    </citation>
    <scope>NUCLEOTIDE SEQUENCE [LARGE SCALE GENOMIC DNA]</scope>
    <source>
        <strain evidence="3">PB2801</strain>
    </source>
</reference>
<feature type="compositionally biased region" description="Basic and acidic residues" evidence="1">
    <location>
        <begin position="133"/>
        <end position="144"/>
    </location>
</feature>
<feature type="compositionally biased region" description="Polar residues" evidence="1">
    <location>
        <begin position="120"/>
        <end position="129"/>
    </location>
</feature>
<dbReference type="HOGENOM" id="CLU_1798136_0_0_1"/>
<sequence length="144" mass="17454">MMMMEDSPHIEEIVEVEEAEIEVKRQFEEYKKEIEEVARLPGFNKDSGKMNQVIRIMDKAIEKWEEDEENEGSLEFRRRCLWEFKHRHNNYKKIIEKAEEDFYKRREEAMKMTRDGTAGSYRTQATSSGPRHRAFESDEERDQR</sequence>
<evidence type="ECO:0000313" key="2">
    <source>
        <dbReference type="EMBL" id="EGT31605.1"/>
    </source>
</evidence>
<dbReference type="AlphaFoldDB" id="G0NI40"/>
<name>G0NI40_CAEBE</name>
<protein>
    <submittedName>
        <fullName evidence="2">Uncharacterized protein</fullName>
    </submittedName>
</protein>
<dbReference type="STRING" id="135651.G0NI40"/>